<dbReference type="GO" id="GO:0009378">
    <property type="term" value="F:four-way junction helicase activity"/>
    <property type="evidence" value="ECO:0007669"/>
    <property type="project" value="TreeGrafter"/>
</dbReference>
<dbReference type="NCBIfam" id="TIGR01389">
    <property type="entry name" value="recQ"/>
    <property type="match status" value="1"/>
</dbReference>
<evidence type="ECO:0000256" key="5">
    <source>
        <dbReference type="ARBA" id="ARBA00022741"/>
    </source>
</evidence>
<dbReference type="FunFam" id="3.40.50.300:FF:000296">
    <property type="entry name" value="ATP-dependent DNA helicase RecQ"/>
    <property type="match status" value="1"/>
</dbReference>
<keyword evidence="7" id="KW-0378">Hydrolase</keyword>
<dbReference type="SUPFAM" id="SSF46785">
    <property type="entry name" value="Winged helix' DNA-binding domain"/>
    <property type="match status" value="1"/>
</dbReference>
<dbReference type="NCBIfam" id="TIGR00614">
    <property type="entry name" value="recQ_fam"/>
    <property type="match status" value="1"/>
</dbReference>
<evidence type="ECO:0000256" key="14">
    <source>
        <dbReference type="ARBA" id="ARBA00023235"/>
    </source>
</evidence>
<evidence type="ECO:0000256" key="3">
    <source>
        <dbReference type="ARBA" id="ARBA00005446"/>
    </source>
</evidence>
<evidence type="ECO:0000256" key="2">
    <source>
        <dbReference type="ARBA" id="ARBA00001947"/>
    </source>
</evidence>
<dbReference type="GO" id="GO:0046872">
    <property type="term" value="F:metal ion binding"/>
    <property type="evidence" value="ECO:0007669"/>
    <property type="project" value="UniProtKB-KW"/>
</dbReference>
<dbReference type="GO" id="GO:0006310">
    <property type="term" value="P:DNA recombination"/>
    <property type="evidence" value="ECO:0007669"/>
    <property type="project" value="UniProtKB-UniRule"/>
</dbReference>
<evidence type="ECO:0000256" key="9">
    <source>
        <dbReference type="ARBA" id="ARBA00022833"/>
    </source>
</evidence>
<evidence type="ECO:0000256" key="15">
    <source>
        <dbReference type="ARBA" id="ARBA00034617"/>
    </source>
</evidence>
<dbReference type="SMART" id="SM00490">
    <property type="entry name" value="HELICc"/>
    <property type="match status" value="1"/>
</dbReference>
<evidence type="ECO:0000256" key="1">
    <source>
        <dbReference type="ARBA" id="ARBA00001946"/>
    </source>
</evidence>
<comment type="cofactor">
    <cofactor evidence="2">
        <name>Zn(2+)</name>
        <dbReference type="ChEBI" id="CHEBI:29105"/>
    </cofactor>
</comment>
<dbReference type="EMBL" id="CP024699">
    <property type="protein sequence ID" value="ATV58899.1"/>
    <property type="molecule type" value="Genomic_DNA"/>
</dbReference>
<dbReference type="InterPro" id="IPR036390">
    <property type="entry name" value="WH_DNA-bd_sf"/>
</dbReference>
<protein>
    <recommendedName>
        <fullName evidence="16">DNA helicase RecQ</fullName>
        <ecNumber evidence="16">5.6.2.4</ecNumber>
    </recommendedName>
</protein>
<dbReference type="PANTHER" id="PTHR13710">
    <property type="entry name" value="DNA HELICASE RECQ FAMILY MEMBER"/>
    <property type="match status" value="1"/>
</dbReference>
<dbReference type="GO" id="GO:0030894">
    <property type="term" value="C:replisome"/>
    <property type="evidence" value="ECO:0007669"/>
    <property type="project" value="TreeGrafter"/>
</dbReference>
<dbReference type="Gene3D" id="3.40.50.300">
    <property type="entry name" value="P-loop containing nucleotide triphosphate hydrolases"/>
    <property type="match status" value="2"/>
</dbReference>
<dbReference type="AlphaFoldDB" id="A0A2D3NU27"/>
<dbReference type="Pfam" id="PF16124">
    <property type="entry name" value="RecQ_Zn_bind"/>
    <property type="match status" value="1"/>
</dbReference>
<organism evidence="20 21">
    <name type="scientific">Fusobacterium pseudoperiodonticum</name>
    <dbReference type="NCBI Taxonomy" id="2663009"/>
    <lineage>
        <taxon>Bacteria</taxon>
        <taxon>Fusobacteriati</taxon>
        <taxon>Fusobacteriota</taxon>
        <taxon>Fusobacteriia</taxon>
        <taxon>Fusobacteriales</taxon>
        <taxon>Fusobacteriaceae</taxon>
        <taxon>Fusobacterium</taxon>
    </lineage>
</organism>
<dbReference type="CDD" id="cd17920">
    <property type="entry name" value="DEXHc_RecQ"/>
    <property type="match status" value="1"/>
</dbReference>
<comment type="similarity">
    <text evidence="3">Belongs to the helicase family. RecQ subfamily.</text>
</comment>
<proteinExistence type="inferred from homology"/>
<keyword evidence="9" id="KW-0862">Zinc</keyword>
<dbReference type="InterPro" id="IPR014001">
    <property type="entry name" value="Helicase_ATP-bd"/>
</dbReference>
<dbReference type="GO" id="GO:0006260">
    <property type="term" value="P:DNA replication"/>
    <property type="evidence" value="ECO:0007669"/>
    <property type="project" value="InterPro"/>
</dbReference>
<dbReference type="GO" id="GO:0009432">
    <property type="term" value="P:SOS response"/>
    <property type="evidence" value="ECO:0007669"/>
    <property type="project" value="UniProtKB-UniRule"/>
</dbReference>
<evidence type="ECO:0000256" key="4">
    <source>
        <dbReference type="ARBA" id="ARBA00022723"/>
    </source>
</evidence>
<dbReference type="InterPro" id="IPR036388">
    <property type="entry name" value="WH-like_DNA-bd_sf"/>
</dbReference>
<keyword evidence="4" id="KW-0479">Metal-binding</keyword>
<dbReference type="PANTHER" id="PTHR13710:SF105">
    <property type="entry name" value="ATP-DEPENDENT DNA HELICASE Q1"/>
    <property type="match status" value="1"/>
</dbReference>
<dbReference type="InterPro" id="IPR002464">
    <property type="entry name" value="DNA/RNA_helicase_DEAH_CS"/>
</dbReference>
<dbReference type="Gene3D" id="1.10.150.80">
    <property type="entry name" value="HRDC domain"/>
    <property type="match status" value="1"/>
</dbReference>
<dbReference type="GO" id="GO:0005524">
    <property type="term" value="F:ATP binding"/>
    <property type="evidence" value="ECO:0007669"/>
    <property type="project" value="UniProtKB-KW"/>
</dbReference>
<dbReference type="InterPro" id="IPR027417">
    <property type="entry name" value="P-loop_NTPase"/>
</dbReference>
<comment type="catalytic activity">
    <reaction evidence="15">
        <text>Couples ATP hydrolysis with the unwinding of duplex DNA by translocating in the 3'-5' direction.</text>
        <dbReference type="EC" id="5.6.2.4"/>
    </reaction>
</comment>
<dbReference type="SUPFAM" id="SSF47819">
    <property type="entry name" value="HRDC-like"/>
    <property type="match status" value="1"/>
</dbReference>
<dbReference type="EC" id="5.6.2.4" evidence="16"/>
<dbReference type="Pfam" id="PF00271">
    <property type="entry name" value="Helicase_C"/>
    <property type="match status" value="1"/>
</dbReference>
<dbReference type="PROSITE" id="PS50967">
    <property type="entry name" value="HRDC"/>
    <property type="match status" value="1"/>
</dbReference>
<dbReference type="Pfam" id="PF09382">
    <property type="entry name" value="RQC"/>
    <property type="match status" value="1"/>
</dbReference>
<dbReference type="GO" id="GO:0016787">
    <property type="term" value="F:hydrolase activity"/>
    <property type="evidence" value="ECO:0007669"/>
    <property type="project" value="UniProtKB-KW"/>
</dbReference>
<dbReference type="Pfam" id="PF00570">
    <property type="entry name" value="HRDC"/>
    <property type="match status" value="1"/>
</dbReference>
<dbReference type="GO" id="GO:0005737">
    <property type="term" value="C:cytoplasm"/>
    <property type="evidence" value="ECO:0007669"/>
    <property type="project" value="TreeGrafter"/>
</dbReference>
<evidence type="ECO:0000256" key="16">
    <source>
        <dbReference type="NCBIfam" id="TIGR01389"/>
    </source>
</evidence>
<keyword evidence="5" id="KW-0547">Nucleotide-binding</keyword>
<dbReference type="InterPro" id="IPR001650">
    <property type="entry name" value="Helicase_C-like"/>
</dbReference>
<dbReference type="SMART" id="SM00341">
    <property type="entry name" value="HRDC"/>
    <property type="match status" value="1"/>
</dbReference>
<evidence type="ECO:0000256" key="11">
    <source>
        <dbReference type="ARBA" id="ARBA00023125"/>
    </source>
</evidence>
<dbReference type="PROSITE" id="PS00690">
    <property type="entry name" value="DEAH_ATP_HELICASE"/>
    <property type="match status" value="1"/>
</dbReference>
<reference evidence="20 21" key="1">
    <citation type="submission" date="2017-11" db="EMBL/GenBank/DDBJ databases">
        <title>Genome sequencing of Fusobacterium periodonticum KCOM 1261.</title>
        <authorList>
            <person name="Kook J.-K."/>
            <person name="Park S.-N."/>
            <person name="Lim Y.K."/>
        </authorList>
    </citation>
    <scope>NUCLEOTIDE SEQUENCE [LARGE SCALE GENOMIC DNA]</scope>
    <source>
        <strain evidence="20 21">KCOM 1261</strain>
    </source>
</reference>
<dbReference type="InterPro" id="IPR032284">
    <property type="entry name" value="RecQ_Zn-bd"/>
</dbReference>
<keyword evidence="6" id="KW-0227">DNA damage</keyword>
<dbReference type="InterPro" id="IPR018982">
    <property type="entry name" value="RQC_domain"/>
</dbReference>
<evidence type="ECO:0000259" key="18">
    <source>
        <dbReference type="PROSITE" id="PS51192"/>
    </source>
</evidence>
<dbReference type="InterPro" id="IPR044876">
    <property type="entry name" value="HRDC_dom_sf"/>
</dbReference>
<feature type="domain" description="Helicase C-terminal" evidence="19">
    <location>
        <begin position="237"/>
        <end position="381"/>
    </location>
</feature>
<dbReference type="Pfam" id="PF00270">
    <property type="entry name" value="DEAD"/>
    <property type="match status" value="1"/>
</dbReference>
<evidence type="ECO:0000259" key="19">
    <source>
        <dbReference type="PROSITE" id="PS51194"/>
    </source>
</evidence>
<evidence type="ECO:0000256" key="8">
    <source>
        <dbReference type="ARBA" id="ARBA00022806"/>
    </source>
</evidence>
<evidence type="ECO:0000256" key="13">
    <source>
        <dbReference type="ARBA" id="ARBA00023204"/>
    </source>
</evidence>
<keyword evidence="10" id="KW-0067">ATP-binding</keyword>
<evidence type="ECO:0000313" key="21">
    <source>
        <dbReference type="Proteomes" id="UP000230056"/>
    </source>
</evidence>
<dbReference type="GO" id="GO:0003677">
    <property type="term" value="F:DNA binding"/>
    <property type="evidence" value="ECO:0007669"/>
    <property type="project" value="UniProtKB-KW"/>
</dbReference>
<feature type="domain" description="HRDC" evidence="17">
    <location>
        <begin position="535"/>
        <end position="614"/>
    </location>
</feature>
<dbReference type="GO" id="GO:0043590">
    <property type="term" value="C:bacterial nucleoid"/>
    <property type="evidence" value="ECO:0007669"/>
    <property type="project" value="TreeGrafter"/>
</dbReference>
<dbReference type="SMART" id="SM00487">
    <property type="entry name" value="DEXDc"/>
    <property type="match status" value="1"/>
</dbReference>
<dbReference type="InterPro" id="IPR011545">
    <property type="entry name" value="DEAD/DEAH_box_helicase_dom"/>
</dbReference>
<evidence type="ECO:0000256" key="7">
    <source>
        <dbReference type="ARBA" id="ARBA00022801"/>
    </source>
</evidence>
<dbReference type="PROSITE" id="PS51194">
    <property type="entry name" value="HELICASE_CTER"/>
    <property type="match status" value="1"/>
</dbReference>
<dbReference type="PROSITE" id="PS51192">
    <property type="entry name" value="HELICASE_ATP_BIND_1"/>
    <property type="match status" value="1"/>
</dbReference>
<dbReference type="Proteomes" id="UP000230056">
    <property type="component" value="Chromosome"/>
</dbReference>
<keyword evidence="11" id="KW-0238">DNA-binding</keyword>
<gene>
    <name evidence="20" type="primary">recQ</name>
    <name evidence="20" type="ORF">CTM72_03500</name>
</gene>
<feature type="domain" description="Helicase ATP-binding" evidence="18">
    <location>
        <begin position="34"/>
        <end position="205"/>
    </location>
</feature>
<dbReference type="GO" id="GO:0043138">
    <property type="term" value="F:3'-5' DNA helicase activity"/>
    <property type="evidence" value="ECO:0007669"/>
    <property type="project" value="UniProtKB-EC"/>
</dbReference>
<dbReference type="InterPro" id="IPR002121">
    <property type="entry name" value="HRDC_dom"/>
</dbReference>
<dbReference type="GO" id="GO:0006281">
    <property type="term" value="P:DNA repair"/>
    <property type="evidence" value="ECO:0007669"/>
    <property type="project" value="UniProtKB-KW"/>
</dbReference>
<accession>A0A2D3NU27</accession>
<sequence>MVFLVGLKLKAEALRILKEYYGYDNFREGQEKIIDAILQKRNVLGIMTTGAGKSICYQVPALVFKGLTIVISPLISLMKDQVDSLKLIGIEASYINSTLTSDEYNKILFNIKKGQTKLLYISPERLENKAFLNFIKTIKIAMVVVDEAHCVSQWGENFRKSYLRIADFIRYITDGVKIQTLAFTATATPKIKVDIIDKLKIENPFVFVDNFNRDNIYFKVIDNTGLDKDLNIDSKPFIIDYLRKHKGKSGIIYCSTRKNVDDIYSYLVSFDRSVTKYHGGMSKEEREKNQKLFLDDDVEIMVATNAFGMGINKSNIRYVIHANIPADLESYYQEAGRAGRDGGKSEAILIYNEKDRDIQRFLMEKESEGRKDKDYLAKKIKSFNKMIEYAELKTCYREFILKYFGEKMIRNYCGFCENCKKEKNIKDFSLEAKKIISAVGRTKESLGISTLANMLMGKADTKMLNKGLNKISTFGIMREDKQEWIESFINYMISEKYLVQSAGSFPVLKLGKKYKEILNDNIKIIRKENEKIDFDYYENALFKELNSLRKEISKKENIAPYIIFSDMTLIEMAEKKPTNRWEMLKIKGIGNQKFTNYGERFLERINAYNMEEKK</sequence>
<evidence type="ECO:0000256" key="12">
    <source>
        <dbReference type="ARBA" id="ARBA00023172"/>
    </source>
</evidence>
<dbReference type="SUPFAM" id="SSF52540">
    <property type="entry name" value="P-loop containing nucleoside triphosphate hydrolases"/>
    <property type="match status" value="1"/>
</dbReference>
<comment type="cofactor">
    <cofactor evidence="1">
        <name>Mg(2+)</name>
        <dbReference type="ChEBI" id="CHEBI:18420"/>
    </cofactor>
</comment>
<dbReference type="InterPro" id="IPR004589">
    <property type="entry name" value="DNA_helicase_ATP-dep_RecQ"/>
</dbReference>
<dbReference type="InterPro" id="IPR006293">
    <property type="entry name" value="DNA_helicase_ATP-dep_RecQ_bac"/>
</dbReference>
<dbReference type="InterPro" id="IPR010997">
    <property type="entry name" value="HRDC-like_sf"/>
</dbReference>
<dbReference type="SMART" id="SM00956">
    <property type="entry name" value="RQC"/>
    <property type="match status" value="1"/>
</dbReference>
<name>A0A2D3NU27_9FUSO</name>
<dbReference type="Gene3D" id="1.10.10.10">
    <property type="entry name" value="Winged helix-like DNA-binding domain superfamily/Winged helix DNA-binding domain"/>
    <property type="match status" value="1"/>
</dbReference>
<evidence type="ECO:0000313" key="20">
    <source>
        <dbReference type="EMBL" id="ATV58899.1"/>
    </source>
</evidence>
<keyword evidence="8 20" id="KW-0347">Helicase</keyword>
<evidence type="ECO:0000256" key="6">
    <source>
        <dbReference type="ARBA" id="ARBA00022763"/>
    </source>
</evidence>
<evidence type="ECO:0000256" key="10">
    <source>
        <dbReference type="ARBA" id="ARBA00022840"/>
    </source>
</evidence>
<evidence type="ECO:0000259" key="17">
    <source>
        <dbReference type="PROSITE" id="PS50967"/>
    </source>
</evidence>
<keyword evidence="12" id="KW-0233">DNA recombination</keyword>
<keyword evidence="14" id="KW-0413">Isomerase</keyword>
<keyword evidence="13" id="KW-0234">DNA repair</keyword>